<protein>
    <recommendedName>
        <fullName evidence="2">DUF7344 domain-containing protein</fullName>
    </recommendedName>
</protein>
<accession>A0A830GIB0</accession>
<reference evidence="3" key="2">
    <citation type="submission" date="2020-09" db="EMBL/GenBank/DDBJ databases">
        <authorList>
            <person name="Sun Q."/>
            <person name="Ohkuma M."/>
        </authorList>
    </citation>
    <scope>NUCLEOTIDE SEQUENCE</scope>
    <source>
        <strain evidence="3">JCM 17820</strain>
    </source>
</reference>
<evidence type="ECO:0000259" key="2">
    <source>
        <dbReference type="Pfam" id="PF24035"/>
    </source>
</evidence>
<keyword evidence="4" id="KW-1185">Reference proteome</keyword>
<reference evidence="3" key="1">
    <citation type="journal article" date="2014" name="Int. J. Syst. Evol. Microbiol.">
        <title>Complete genome sequence of Corynebacterium casei LMG S-19264T (=DSM 44701T), isolated from a smear-ripened cheese.</title>
        <authorList>
            <consortium name="US DOE Joint Genome Institute (JGI-PGF)"/>
            <person name="Walter F."/>
            <person name="Albersmeier A."/>
            <person name="Kalinowski J."/>
            <person name="Ruckert C."/>
        </authorList>
    </citation>
    <scope>NUCLEOTIDE SEQUENCE</scope>
    <source>
        <strain evidence="3">JCM 17820</strain>
    </source>
</reference>
<sequence length="127" mass="13707">MLAEQVAAWENDTTPDALREQQRKRVYVSLHQSHLPKMDDLDIVEFDREAATVSLGSAGDDVLRYVDGKSDGTRAWYRYYAAIALTGATLLAAQVTLLPSASSAPITVAVLVAVGACTALYWACDSS</sequence>
<evidence type="ECO:0000313" key="3">
    <source>
        <dbReference type="EMBL" id="GGN88118.1"/>
    </source>
</evidence>
<evidence type="ECO:0000256" key="1">
    <source>
        <dbReference type="SAM" id="Phobius"/>
    </source>
</evidence>
<dbReference type="Proteomes" id="UP000605784">
    <property type="component" value="Unassembled WGS sequence"/>
</dbReference>
<evidence type="ECO:0000313" key="4">
    <source>
        <dbReference type="Proteomes" id="UP000605784"/>
    </source>
</evidence>
<gene>
    <name evidence="3" type="ORF">GCM10009030_07520</name>
</gene>
<comment type="caution">
    <text evidence="3">The sequence shown here is derived from an EMBL/GenBank/DDBJ whole genome shotgun (WGS) entry which is preliminary data.</text>
</comment>
<feature type="domain" description="DUF7344" evidence="2">
    <location>
        <begin position="2"/>
        <end position="54"/>
    </location>
</feature>
<dbReference type="EMBL" id="BMOU01000001">
    <property type="protein sequence ID" value="GGN88118.1"/>
    <property type="molecule type" value="Genomic_DNA"/>
</dbReference>
<dbReference type="Pfam" id="PF24035">
    <property type="entry name" value="DUF7344"/>
    <property type="match status" value="1"/>
</dbReference>
<proteinExistence type="predicted"/>
<feature type="transmembrane region" description="Helical" evidence="1">
    <location>
        <begin position="104"/>
        <end position="124"/>
    </location>
</feature>
<dbReference type="InterPro" id="IPR055768">
    <property type="entry name" value="DUF7344"/>
</dbReference>
<feature type="transmembrane region" description="Helical" evidence="1">
    <location>
        <begin position="79"/>
        <end position="98"/>
    </location>
</feature>
<name>A0A830GIB0_9EURY</name>
<keyword evidence="1" id="KW-1133">Transmembrane helix</keyword>
<dbReference type="AlphaFoldDB" id="A0A830GIB0"/>
<keyword evidence="1" id="KW-0812">Transmembrane</keyword>
<organism evidence="3 4">
    <name type="scientific">Haloarcula pellucida</name>
    <dbReference type="NCBI Taxonomy" id="1427151"/>
    <lineage>
        <taxon>Archaea</taxon>
        <taxon>Methanobacteriati</taxon>
        <taxon>Methanobacteriota</taxon>
        <taxon>Stenosarchaea group</taxon>
        <taxon>Halobacteria</taxon>
        <taxon>Halobacteriales</taxon>
        <taxon>Haloarculaceae</taxon>
        <taxon>Haloarcula</taxon>
    </lineage>
</organism>
<keyword evidence="1" id="KW-0472">Membrane</keyword>